<evidence type="ECO:0000256" key="4">
    <source>
        <dbReference type="PROSITE-ProRule" id="PRU01100"/>
    </source>
</evidence>
<feature type="chain" id="PRO_5017727372" evidence="5">
    <location>
        <begin position="22"/>
        <end position="517"/>
    </location>
</feature>
<evidence type="ECO:0000256" key="5">
    <source>
        <dbReference type="SAM" id="SignalP"/>
    </source>
</evidence>
<dbReference type="Pfam" id="PF02156">
    <property type="entry name" value="Glyco_hydro_26"/>
    <property type="match status" value="1"/>
</dbReference>
<feature type="domain" description="GH26" evidence="6">
    <location>
        <begin position="27"/>
        <end position="418"/>
    </location>
</feature>
<dbReference type="Gene3D" id="3.20.20.80">
    <property type="entry name" value="Glycosidases"/>
    <property type="match status" value="1"/>
</dbReference>
<evidence type="ECO:0000313" key="8">
    <source>
        <dbReference type="Proteomes" id="UP000256779"/>
    </source>
</evidence>
<reference evidence="7 8" key="1">
    <citation type="submission" date="2018-07" db="EMBL/GenBank/DDBJ databases">
        <title>Genomic Encyclopedia of Type Strains, Phase IV (KMG-IV): sequencing the most valuable type-strain genomes for metagenomic binning, comparative biology and taxonomic classification.</title>
        <authorList>
            <person name="Goeker M."/>
        </authorList>
    </citation>
    <scope>NUCLEOTIDE SEQUENCE [LARGE SCALE GENOMIC DNA]</scope>
    <source>
        <strain evidence="7 8">DSM 4134</strain>
    </source>
</reference>
<dbReference type="EMBL" id="QREG01000018">
    <property type="protein sequence ID" value="RED95277.1"/>
    <property type="molecule type" value="Genomic_DNA"/>
</dbReference>
<dbReference type="SUPFAM" id="SSF51445">
    <property type="entry name" value="(Trans)glycosidases"/>
    <property type="match status" value="1"/>
</dbReference>
<feature type="active site" description="Nucleophile" evidence="4">
    <location>
        <position position="331"/>
    </location>
</feature>
<evidence type="ECO:0000259" key="6">
    <source>
        <dbReference type="PROSITE" id="PS51764"/>
    </source>
</evidence>
<keyword evidence="2 4" id="KW-0378">Hydrolase</keyword>
<dbReference type="InterPro" id="IPR026444">
    <property type="entry name" value="Secre_tail"/>
</dbReference>
<dbReference type="PANTHER" id="PTHR40079:SF4">
    <property type="entry name" value="GH26 DOMAIN-CONTAINING PROTEIN-RELATED"/>
    <property type="match status" value="1"/>
</dbReference>
<dbReference type="GO" id="GO:0016985">
    <property type="term" value="F:mannan endo-1,4-beta-mannosidase activity"/>
    <property type="evidence" value="ECO:0007669"/>
    <property type="project" value="InterPro"/>
</dbReference>
<dbReference type="InterPro" id="IPR022790">
    <property type="entry name" value="GH26_dom"/>
</dbReference>
<accession>A0A3D9L1B0</accession>
<dbReference type="Pfam" id="PF18962">
    <property type="entry name" value="Por_Secre_tail"/>
    <property type="match status" value="1"/>
</dbReference>
<keyword evidence="8" id="KW-1185">Reference proteome</keyword>
<proteinExistence type="inferred from homology"/>
<keyword evidence="3 4" id="KW-0326">Glycosidase</keyword>
<feature type="signal peptide" evidence="5">
    <location>
        <begin position="1"/>
        <end position="21"/>
    </location>
</feature>
<sequence length="517" mass="58804">MKNLGMFFCSLLVAISTSAQVDPTVSSRTQILYDNLRVITFDDKLLFGQEFANSYDQSGYYSAPDQSDIKDVTGTHPSVLGSDFMYFRKDGGAEYSAHKNGVIEAYQNFGTGALVTFDWHFRGPGFKPGQNYGTPDFYYTDSNGQQQMVTGNRYLAHDIVYDHQWGWYTDDADGDPRLIDGKTPRQWFYDQLAAVKDIMLDLKYWDNGWVQIPIVFRMYHEMNGGWFWWGKDALAFTAQDYITLYQMTVNYFTPLVDNVLFCWSPDMFYTTASYGRKKGADYYPGNAYVDVLGLDAYEIGDSYYNDSTFRSQIRAISDFAYNNNKIAALTETGYRTNVGEIGAQSWADDWASGNFWQDRVIPALYNDPLGRAHKVAWILTWINSPFGPNPYVPNSSSAQWAKDKFNDFKNETNVVFANEMSGAGINLYQSSGSRTGADMANSKLSVIHAEAEQKLIIRQEEARPGALEIFDLRGQRVLQHSFDLPTMELDLSALRTGIYLYQLTTDQQQLSGKIRKE</sequence>
<name>A0A3D9L1B0_MARFU</name>
<evidence type="ECO:0000313" key="7">
    <source>
        <dbReference type="EMBL" id="RED95277.1"/>
    </source>
</evidence>
<evidence type="ECO:0000256" key="1">
    <source>
        <dbReference type="ARBA" id="ARBA00007754"/>
    </source>
</evidence>
<evidence type="ECO:0000256" key="3">
    <source>
        <dbReference type="ARBA" id="ARBA00023295"/>
    </source>
</evidence>
<keyword evidence="5" id="KW-0732">Signal</keyword>
<dbReference type="PROSITE" id="PS51764">
    <property type="entry name" value="GH26"/>
    <property type="match status" value="1"/>
</dbReference>
<dbReference type="NCBIfam" id="TIGR04183">
    <property type="entry name" value="Por_Secre_tail"/>
    <property type="match status" value="1"/>
</dbReference>
<feature type="active site" description="Proton donor" evidence="4">
    <location>
        <position position="221"/>
    </location>
</feature>
<dbReference type="InterPro" id="IPR000805">
    <property type="entry name" value="Glyco_hydro_26"/>
</dbReference>
<dbReference type="AlphaFoldDB" id="A0A3D9L1B0"/>
<protein>
    <submittedName>
        <fullName evidence="7">Putative secreted protein (Por secretion system target)</fullName>
    </submittedName>
</protein>
<comment type="similarity">
    <text evidence="1 4">Belongs to the glycosyl hydrolase 26 family.</text>
</comment>
<dbReference type="InterPro" id="IPR017853">
    <property type="entry name" value="GH"/>
</dbReference>
<comment type="caution">
    <text evidence="7">The sequence shown here is derived from an EMBL/GenBank/DDBJ whole genome shotgun (WGS) entry which is preliminary data.</text>
</comment>
<organism evidence="7 8">
    <name type="scientific">Marinoscillum furvescens DSM 4134</name>
    <dbReference type="NCBI Taxonomy" id="1122208"/>
    <lineage>
        <taxon>Bacteria</taxon>
        <taxon>Pseudomonadati</taxon>
        <taxon>Bacteroidota</taxon>
        <taxon>Cytophagia</taxon>
        <taxon>Cytophagales</taxon>
        <taxon>Reichenbachiellaceae</taxon>
        <taxon>Marinoscillum</taxon>
    </lineage>
</organism>
<evidence type="ECO:0000256" key="2">
    <source>
        <dbReference type="ARBA" id="ARBA00022801"/>
    </source>
</evidence>
<gene>
    <name evidence="7" type="ORF">C7460_11854</name>
</gene>
<dbReference type="PANTHER" id="PTHR40079">
    <property type="entry name" value="MANNAN ENDO-1,4-BETA-MANNOSIDASE E-RELATED"/>
    <property type="match status" value="1"/>
</dbReference>
<dbReference type="Proteomes" id="UP000256779">
    <property type="component" value="Unassembled WGS sequence"/>
</dbReference>
<dbReference type="GO" id="GO:0006080">
    <property type="term" value="P:substituted mannan metabolic process"/>
    <property type="evidence" value="ECO:0007669"/>
    <property type="project" value="InterPro"/>
</dbReference>